<accession>A0A918RCP6</accession>
<evidence type="ECO:0000313" key="2">
    <source>
        <dbReference type="EMBL" id="GGZ95061.1"/>
    </source>
</evidence>
<protein>
    <submittedName>
        <fullName evidence="2">Uncharacterized protein</fullName>
    </submittedName>
</protein>
<dbReference type="RefSeq" id="WP_189829123.1">
    <property type="nucleotide sequence ID" value="NZ_BMVX01000038.1"/>
</dbReference>
<organism evidence="2 3">
    <name type="scientific">Streptomyces subrutilus</name>
    <dbReference type="NCBI Taxonomy" id="36818"/>
    <lineage>
        <taxon>Bacteria</taxon>
        <taxon>Bacillati</taxon>
        <taxon>Actinomycetota</taxon>
        <taxon>Actinomycetes</taxon>
        <taxon>Kitasatosporales</taxon>
        <taxon>Streptomycetaceae</taxon>
        <taxon>Streptomyces</taxon>
    </lineage>
</organism>
<dbReference type="Proteomes" id="UP000634660">
    <property type="component" value="Unassembled WGS sequence"/>
</dbReference>
<name>A0A918RCP6_9ACTN</name>
<evidence type="ECO:0000313" key="3">
    <source>
        <dbReference type="Proteomes" id="UP000634660"/>
    </source>
</evidence>
<evidence type="ECO:0000256" key="1">
    <source>
        <dbReference type="SAM" id="MobiDB-lite"/>
    </source>
</evidence>
<sequence>MREPVQGDDHAPARLSRPWDAGCTDLSEEQIARMVAGLQSGEDEAASAKDTLLSLRGRLDLVLAQVREMPETPARNTVIAQAEECAAAGPGVPSARTLRALALALHAAEVHLSAAAPPAGREEGVPPGAG</sequence>
<dbReference type="AlphaFoldDB" id="A0A918RCP6"/>
<gene>
    <name evidence="2" type="ORF">GCM10010371_63690</name>
</gene>
<feature type="region of interest" description="Disordered" evidence="1">
    <location>
        <begin position="1"/>
        <end position="21"/>
    </location>
</feature>
<reference evidence="2" key="2">
    <citation type="submission" date="2020-09" db="EMBL/GenBank/DDBJ databases">
        <authorList>
            <person name="Sun Q."/>
            <person name="Ohkuma M."/>
        </authorList>
    </citation>
    <scope>NUCLEOTIDE SEQUENCE</scope>
    <source>
        <strain evidence="2">JCM 4834</strain>
    </source>
</reference>
<comment type="caution">
    <text evidence="2">The sequence shown here is derived from an EMBL/GenBank/DDBJ whole genome shotgun (WGS) entry which is preliminary data.</text>
</comment>
<dbReference type="EMBL" id="BMVX01000038">
    <property type="protein sequence ID" value="GGZ95061.1"/>
    <property type="molecule type" value="Genomic_DNA"/>
</dbReference>
<proteinExistence type="predicted"/>
<feature type="compositionally biased region" description="Basic and acidic residues" evidence="1">
    <location>
        <begin position="1"/>
        <end position="12"/>
    </location>
</feature>
<reference evidence="2" key="1">
    <citation type="journal article" date="2014" name="Int. J. Syst. Evol. Microbiol.">
        <title>Complete genome sequence of Corynebacterium casei LMG S-19264T (=DSM 44701T), isolated from a smear-ripened cheese.</title>
        <authorList>
            <consortium name="US DOE Joint Genome Institute (JGI-PGF)"/>
            <person name="Walter F."/>
            <person name="Albersmeier A."/>
            <person name="Kalinowski J."/>
            <person name="Ruckert C."/>
        </authorList>
    </citation>
    <scope>NUCLEOTIDE SEQUENCE</scope>
    <source>
        <strain evidence="2">JCM 4834</strain>
    </source>
</reference>